<dbReference type="InterPro" id="IPR003477">
    <property type="entry name" value="PemK-like"/>
</dbReference>
<evidence type="ECO:0000313" key="2">
    <source>
        <dbReference type="Proteomes" id="UP000639006"/>
    </source>
</evidence>
<dbReference type="EMBL" id="CAJHIQ010000013">
    <property type="protein sequence ID" value="CAD6492464.1"/>
    <property type="molecule type" value="Genomic_DNA"/>
</dbReference>
<reference evidence="1" key="1">
    <citation type="submission" date="2020-10" db="EMBL/GenBank/DDBJ databases">
        <authorList>
            <person name="Hahn C.J."/>
            <person name="Laso-Perez R."/>
            <person name="Vulcano F."/>
            <person name="Vaziourakis K.-M."/>
            <person name="Stokke R."/>
            <person name="Steen I.H."/>
            <person name="Teske A."/>
            <person name="Boetius A."/>
            <person name="Liebeke M."/>
            <person name="Amann R."/>
            <person name="Knittel K."/>
        </authorList>
    </citation>
    <scope>NUCLEOTIDE SEQUENCE</scope>
    <source>
        <strain evidence="1">Gfbio:e3339647-f889-4370-9287-4fb5cb688e4c:AG392M11_GoMArc1</strain>
    </source>
</reference>
<evidence type="ECO:0000313" key="1">
    <source>
        <dbReference type="EMBL" id="CAD6492464.1"/>
    </source>
</evidence>
<gene>
    <name evidence="1" type="ORF">DIAAKJNI_00302</name>
</gene>
<dbReference type="Proteomes" id="UP000639006">
    <property type="component" value="Unassembled WGS sequence"/>
</dbReference>
<dbReference type="SUPFAM" id="SSF50118">
    <property type="entry name" value="Cell growth inhibitor/plasmid maintenance toxic component"/>
    <property type="match status" value="1"/>
</dbReference>
<dbReference type="GO" id="GO:0003677">
    <property type="term" value="F:DNA binding"/>
    <property type="evidence" value="ECO:0007669"/>
    <property type="project" value="InterPro"/>
</dbReference>
<dbReference type="Gene3D" id="2.30.30.110">
    <property type="match status" value="1"/>
</dbReference>
<protein>
    <submittedName>
        <fullName evidence="1">PemK-like, MazF-like toxin of type II toxin-antitoxin system</fullName>
    </submittedName>
</protein>
<dbReference type="InterPro" id="IPR011067">
    <property type="entry name" value="Plasmid_toxin/cell-grow_inhib"/>
</dbReference>
<accession>A0A811T5G1</accession>
<comment type="caution">
    <text evidence="1">The sequence shown here is derived from an EMBL/GenBank/DDBJ whole genome shotgun (WGS) entry which is preliminary data.</text>
</comment>
<name>A0A811T5G1_9EURY</name>
<sequence length="119" mass="13652">MTIYKQGDIVLVPFPFTDLTTVKKRPALVVSANWYNKRYKDVVLVAVTSHVPLMLDKLGYRITESDFKTGKLYKDSIVKLGKMFTIENSLILKKICDVCAQTMVTILDQLNIVYREHPI</sequence>
<proteinExistence type="predicted"/>
<dbReference type="AlphaFoldDB" id="A0A811T5G1"/>
<organism evidence="1 2">
    <name type="scientific">Candidatus Argoarchaeum ethanivorans</name>
    <dbReference type="NCBI Taxonomy" id="2608793"/>
    <lineage>
        <taxon>Archaea</taxon>
        <taxon>Methanobacteriati</taxon>
        <taxon>Methanobacteriota</taxon>
        <taxon>Stenosarchaea group</taxon>
        <taxon>Methanomicrobia</taxon>
        <taxon>Methanosarcinales</taxon>
        <taxon>Methanosarcinales incertae sedis</taxon>
        <taxon>GOM Arc I cluster</taxon>
        <taxon>Candidatus Argoarchaeum</taxon>
    </lineage>
</organism>
<dbReference type="Pfam" id="PF02452">
    <property type="entry name" value="PemK_toxin"/>
    <property type="match status" value="1"/>
</dbReference>